<evidence type="ECO:0000313" key="1">
    <source>
        <dbReference type="EMBL" id="DAD96422.1"/>
    </source>
</evidence>
<dbReference type="EMBL" id="BK015217">
    <property type="protein sequence ID" value="DAD96422.1"/>
    <property type="molecule type" value="Genomic_DNA"/>
</dbReference>
<accession>A0A8S5NNW1</accession>
<proteinExistence type="predicted"/>
<organism evidence="1">
    <name type="scientific">Myoviridae sp. ctj3P51</name>
    <dbReference type="NCBI Taxonomy" id="2826687"/>
    <lineage>
        <taxon>Viruses</taxon>
        <taxon>Duplodnaviria</taxon>
        <taxon>Heunggongvirae</taxon>
        <taxon>Uroviricota</taxon>
        <taxon>Caudoviricetes</taxon>
    </lineage>
</organism>
<sequence length="677" mass="77905">MDRTWEKLTPMQKALYRQLYKKSFYDFVKDFWECWDPSPLVDGFLVQFYCETFQYYCKTWVGYTEKQIKVPDKYKDYHIVDCRAGKRNLNINVPPRHSKSAIFNVAGPVWLWLSYPIKAASISHTFGLSKDMNSKRQKLINSEKFQFFFGNDFHLISNTADVLKDDRGGELYSKNRDSMTGFGCDLAIVDDVTNAEQARKDKQEMANAWSFFQNTLPSRINDIKTGIIINIQQRLAPNDITGHIMNDAKLKDTYLFITLPAIFEEDTILVCPISGDILAFKAGDPLWPERFGNYDALRFQVGEGVFQTQYLQKPVASDRTIVKLYMLNEVAAVDAPDIDQADMVYASHDFPVKDKETSDFLGSVLAYRIGPNLYIKDCLEKKMAFVESIGYAESLNGFYAGIIQIIEDKANGSPIIQQLHEKIAGVQPFQPGTKSKTQRLESATIYMPNVYFVKTEYNKLTGEYTLSEPLENLTRRLLNFPFVEHDDIVDAFTQLLLFVFMDRQFMVYGRTFNEFNLIDYKKQDGEYSAIFFNKDGDLWKVCDVAIRYGLNTKMIVKRETLFRASPEEGLKQLKVFAPDQNLFIDVSAISSFYGTYNEGLAIEHYDIDNFELSVNNLNMAFGKKDVLVEKQCKATKADIESFKYDKNKQGDNFTFKTEQDGFVACLRVAMKYFALTV</sequence>
<name>A0A8S5NNW1_9CAUD</name>
<protein>
    <submittedName>
        <fullName evidence="1">Large Terminase</fullName>
    </submittedName>
</protein>
<reference evidence="1" key="1">
    <citation type="journal article" date="2021" name="Proc. Natl. Acad. Sci. U.S.A.">
        <title>A Catalog of Tens of Thousands of Viruses from Human Metagenomes Reveals Hidden Associations with Chronic Diseases.</title>
        <authorList>
            <person name="Tisza M.J."/>
            <person name="Buck C.B."/>
        </authorList>
    </citation>
    <scope>NUCLEOTIDE SEQUENCE</scope>
    <source>
        <strain evidence="1">Ctj3P51</strain>
    </source>
</reference>